<dbReference type="EMBL" id="CAJVQB010009930">
    <property type="protein sequence ID" value="CAG8735196.1"/>
    <property type="molecule type" value="Genomic_DNA"/>
</dbReference>
<organism evidence="1 2">
    <name type="scientific">Gigaspora margarita</name>
    <dbReference type="NCBI Taxonomy" id="4874"/>
    <lineage>
        <taxon>Eukaryota</taxon>
        <taxon>Fungi</taxon>
        <taxon>Fungi incertae sedis</taxon>
        <taxon>Mucoromycota</taxon>
        <taxon>Glomeromycotina</taxon>
        <taxon>Glomeromycetes</taxon>
        <taxon>Diversisporales</taxon>
        <taxon>Gigasporaceae</taxon>
        <taxon>Gigaspora</taxon>
    </lineage>
</organism>
<name>A0ABN7V7U3_GIGMA</name>
<feature type="non-terminal residue" evidence="1">
    <location>
        <position position="1"/>
    </location>
</feature>
<accession>A0ABN7V7U3</accession>
<keyword evidence="2" id="KW-1185">Reference proteome</keyword>
<proteinExistence type="predicted"/>
<reference evidence="1 2" key="1">
    <citation type="submission" date="2021-06" db="EMBL/GenBank/DDBJ databases">
        <authorList>
            <person name="Kallberg Y."/>
            <person name="Tangrot J."/>
            <person name="Rosling A."/>
        </authorList>
    </citation>
    <scope>NUCLEOTIDE SEQUENCE [LARGE SCALE GENOMIC DNA]</scope>
    <source>
        <strain evidence="1 2">120-4 pot B 10/14</strain>
    </source>
</reference>
<evidence type="ECO:0000313" key="2">
    <source>
        <dbReference type="Proteomes" id="UP000789901"/>
    </source>
</evidence>
<comment type="caution">
    <text evidence="1">The sequence shown here is derived from an EMBL/GenBank/DDBJ whole genome shotgun (WGS) entry which is preliminary data.</text>
</comment>
<dbReference type="Proteomes" id="UP000789901">
    <property type="component" value="Unassembled WGS sequence"/>
</dbReference>
<sequence length="125" mass="13718">LSAESLVRISLNDNSIHATNISVFSRFINLKVLDLDQLKDLDISSTDISKGLEYLLLNFVLCVSVGTSGYNICCEYYVDIGVGYKQLSNSGKMLIACPELFEGLDDKSDDKVLGVLNKIFGNIVC</sequence>
<evidence type="ECO:0000313" key="1">
    <source>
        <dbReference type="EMBL" id="CAG8735196.1"/>
    </source>
</evidence>
<protein>
    <submittedName>
        <fullName evidence="1">18683_t:CDS:1</fullName>
    </submittedName>
</protein>
<gene>
    <name evidence="1" type="ORF">GMARGA_LOCUS14777</name>
</gene>
<dbReference type="SUPFAM" id="SSF52058">
    <property type="entry name" value="L domain-like"/>
    <property type="match status" value="1"/>
</dbReference>